<dbReference type="STRING" id="1093900.A0A507AXD1"/>
<dbReference type="GO" id="GO:0008934">
    <property type="term" value="F:inositol monophosphate 1-phosphatase activity"/>
    <property type="evidence" value="ECO:0007669"/>
    <property type="project" value="InterPro"/>
</dbReference>
<dbReference type="CDD" id="cd01639">
    <property type="entry name" value="IMPase"/>
    <property type="match status" value="1"/>
</dbReference>
<protein>
    <recommendedName>
        <fullName evidence="5">Inositol-1-monophosphatase</fullName>
        <ecNumber evidence="5">3.1.3.25</ecNumber>
    </recommendedName>
</protein>
<dbReference type="AlphaFoldDB" id="A0A507AXD1"/>
<comment type="caution">
    <text evidence="6">The sequence shown here is derived from an EMBL/GenBank/DDBJ whole genome shotgun (WGS) entry which is preliminary data.</text>
</comment>
<reference evidence="6 7" key="1">
    <citation type="submission" date="2019-06" db="EMBL/GenBank/DDBJ databases">
        <title>Draft genome sequence of the filamentous fungus Phialemoniopsis curvata isolated from diesel fuel.</title>
        <authorList>
            <person name="Varaljay V.A."/>
            <person name="Lyon W.J."/>
            <person name="Crouch A.L."/>
            <person name="Drake C.E."/>
            <person name="Hollomon J.M."/>
            <person name="Nadeau L.J."/>
            <person name="Nunn H.S."/>
            <person name="Stevenson B.S."/>
            <person name="Bojanowski C.L."/>
            <person name="Crookes-Goodson W.J."/>
        </authorList>
    </citation>
    <scope>NUCLEOTIDE SEQUENCE [LARGE SCALE GENOMIC DNA]</scope>
    <source>
        <strain evidence="6 7">D216</strain>
    </source>
</reference>
<dbReference type="EC" id="3.1.3.25" evidence="5"/>
<accession>A0A507AXD1</accession>
<dbReference type="GO" id="GO:0006021">
    <property type="term" value="P:inositol biosynthetic process"/>
    <property type="evidence" value="ECO:0007669"/>
    <property type="project" value="UniProtKB-UniPathway"/>
</dbReference>
<keyword evidence="2 4" id="KW-0479">Metal-binding</keyword>
<keyword evidence="7" id="KW-1185">Reference proteome</keyword>
<evidence type="ECO:0000256" key="4">
    <source>
        <dbReference type="PIRSR" id="PIRSR600760-2"/>
    </source>
</evidence>
<name>A0A507AXD1_9PEZI</name>
<comment type="similarity">
    <text evidence="1 5">Belongs to the inositol monophosphatase superfamily.</text>
</comment>
<comment type="pathway">
    <text evidence="5">Polyol metabolism; myo-inositol biosynthesis; myo-inositol from D-glucose 6-phosphate: step 2/2.</text>
</comment>
<organism evidence="6 7">
    <name type="scientific">Thyridium curvatum</name>
    <dbReference type="NCBI Taxonomy" id="1093900"/>
    <lineage>
        <taxon>Eukaryota</taxon>
        <taxon>Fungi</taxon>
        <taxon>Dikarya</taxon>
        <taxon>Ascomycota</taxon>
        <taxon>Pezizomycotina</taxon>
        <taxon>Sordariomycetes</taxon>
        <taxon>Sordariomycetidae</taxon>
        <taxon>Thyridiales</taxon>
        <taxon>Thyridiaceae</taxon>
        <taxon>Thyridium</taxon>
    </lineage>
</organism>
<evidence type="ECO:0000313" key="7">
    <source>
        <dbReference type="Proteomes" id="UP000319257"/>
    </source>
</evidence>
<dbReference type="PROSITE" id="PS00629">
    <property type="entry name" value="IMP_1"/>
    <property type="match status" value="1"/>
</dbReference>
<gene>
    <name evidence="6" type="ORF">E0L32_004425</name>
</gene>
<dbReference type="PANTHER" id="PTHR20854">
    <property type="entry name" value="INOSITOL MONOPHOSPHATASE"/>
    <property type="match status" value="1"/>
</dbReference>
<dbReference type="Pfam" id="PF00459">
    <property type="entry name" value="Inositol_P"/>
    <property type="match status" value="1"/>
</dbReference>
<dbReference type="Proteomes" id="UP000319257">
    <property type="component" value="Unassembled WGS sequence"/>
</dbReference>
<feature type="binding site" evidence="4">
    <location>
        <position position="139"/>
    </location>
    <ligand>
        <name>Mg(2+)</name>
        <dbReference type="ChEBI" id="CHEBI:18420"/>
        <label>1</label>
        <note>catalytic</note>
    </ligand>
</feature>
<feature type="binding site" evidence="4">
    <location>
        <position position="116"/>
    </location>
    <ligand>
        <name>Mg(2+)</name>
        <dbReference type="ChEBI" id="CHEBI:18420"/>
        <label>1</label>
        <note>catalytic</note>
    </ligand>
</feature>
<comment type="cofactor">
    <cofactor evidence="4 5">
        <name>Mg(2+)</name>
        <dbReference type="ChEBI" id="CHEBI:18420"/>
    </cofactor>
</comment>
<dbReference type="InParanoid" id="A0A507AXD1"/>
<dbReference type="PANTHER" id="PTHR20854:SF39">
    <property type="entry name" value="PROTEIN QUTG"/>
    <property type="match status" value="1"/>
</dbReference>
<comment type="catalytic activity">
    <reaction evidence="5">
        <text>a myo-inositol phosphate + H2O = myo-inositol + phosphate</text>
        <dbReference type="Rhea" id="RHEA:24056"/>
        <dbReference type="ChEBI" id="CHEBI:15377"/>
        <dbReference type="ChEBI" id="CHEBI:17268"/>
        <dbReference type="ChEBI" id="CHEBI:43474"/>
        <dbReference type="ChEBI" id="CHEBI:84139"/>
        <dbReference type="EC" id="3.1.3.25"/>
    </reaction>
</comment>
<keyword evidence="3 4" id="KW-0460">Magnesium</keyword>
<feature type="binding site" evidence="4">
    <location>
        <position position="289"/>
    </location>
    <ligand>
        <name>Mg(2+)</name>
        <dbReference type="ChEBI" id="CHEBI:18420"/>
        <label>1</label>
        <note>catalytic</note>
    </ligand>
</feature>
<dbReference type="RefSeq" id="XP_030997156.1">
    <property type="nucleotide sequence ID" value="XM_031138834.1"/>
</dbReference>
<feature type="binding site" evidence="4">
    <location>
        <position position="142"/>
    </location>
    <ligand>
        <name>Mg(2+)</name>
        <dbReference type="ChEBI" id="CHEBI:18420"/>
        <label>1</label>
        <note>catalytic</note>
    </ligand>
</feature>
<dbReference type="GeneID" id="41971872"/>
<dbReference type="OrthoDB" id="10254945at2759"/>
<evidence type="ECO:0000313" key="6">
    <source>
        <dbReference type="EMBL" id="TPX15445.1"/>
    </source>
</evidence>
<keyword evidence="5" id="KW-0378">Hydrolase</keyword>
<sequence>MASITDTELDEIYAFAIQLGKDAGKMLMDAATSRFGAGGNSGQEFSEKDNAVDIVTQTDEGKTREKSSPSRAASRVSFQLAPGVSHCRSRSSLLDVEAFIHRSISSRYPDHKFVGEESYSKGTSREYLIDDTAPTWCVDPLDGTVNYAHLFPTFCVSIAFLVGGRPVIGVIQAPFMNQLFTACKGRGAWLNETTPLPLIREPIPPMPAAAPKGCVFCCEWGKDRRDIPDGNMHRKVESFMNMAAEVGGRNGKGGMVHGMRSLGSATLGLAYTAMGGVDIWWEGGCWEWDVAAGFAILLEAGGLVTTANAPKDPSNTEIPDAHLGGRLYLAIRPAGPSSSETGRQGQERVVREVWRRVRELDYTRPGV</sequence>
<dbReference type="PROSITE" id="PS00630">
    <property type="entry name" value="IMP_2"/>
    <property type="match status" value="1"/>
</dbReference>
<dbReference type="SUPFAM" id="SSF56655">
    <property type="entry name" value="Carbohydrate phosphatase"/>
    <property type="match status" value="1"/>
</dbReference>
<evidence type="ECO:0000256" key="2">
    <source>
        <dbReference type="ARBA" id="ARBA00022723"/>
    </source>
</evidence>
<dbReference type="Gene3D" id="3.30.540.10">
    <property type="entry name" value="Fructose-1,6-Bisphosphatase, subunit A, domain 1"/>
    <property type="match status" value="1"/>
</dbReference>
<dbReference type="GO" id="GO:0046854">
    <property type="term" value="P:phosphatidylinositol phosphate biosynthetic process"/>
    <property type="evidence" value="ECO:0007669"/>
    <property type="project" value="InterPro"/>
</dbReference>
<dbReference type="InterPro" id="IPR033942">
    <property type="entry name" value="IMPase"/>
</dbReference>
<evidence type="ECO:0000256" key="3">
    <source>
        <dbReference type="ARBA" id="ARBA00022842"/>
    </source>
</evidence>
<evidence type="ECO:0000256" key="5">
    <source>
        <dbReference type="RuleBase" id="RU364068"/>
    </source>
</evidence>
<proteinExistence type="inferred from homology"/>
<dbReference type="PRINTS" id="PR00377">
    <property type="entry name" value="IMPHPHTASES"/>
</dbReference>
<dbReference type="InterPro" id="IPR020583">
    <property type="entry name" value="Inositol_monoP_metal-BS"/>
</dbReference>
<dbReference type="EMBL" id="SKBQ01000021">
    <property type="protein sequence ID" value="TPX15445.1"/>
    <property type="molecule type" value="Genomic_DNA"/>
</dbReference>
<dbReference type="InterPro" id="IPR000760">
    <property type="entry name" value="Inositol_monophosphatase-like"/>
</dbReference>
<dbReference type="InterPro" id="IPR020550">
    <property type="entry name" value="Inositol_monophosphatase_CS"/>
</dbReference>
<dbReference type="UniPathway" id="UPA00823">
    <property type="reaction ID" value="UER00788"/>
</dbReference>
<dbReference type="GO" id="GO:0046872">
    <property type="term" value="F:metal ion binding"/>
    <property type="evidence" value="ECO:0007669"/>
    <property type="project" value="UniProtKB-KW"/>
</dbReference>
<dbReference type="Gene3D" id="3.40.190.80">
    <property type="match status" value="1"/>
</dbReference>
<feature type="binding site" evidence="4">
    <location>
        <position position="141"/>
    </location>
    <ligand>
        <name>Mg(2+)</name>
        <dbReference type="ChEBI" id="CHEBI:18420"/>
        <label>1</label>
        <note>catalytic</note>
    </ligand>
</feature>
<dbReference type="GO" id="GO:0007165">
    <property type="term" value="P:signal transduction"/>
    <property type="evidence" value="ECO:0007669"/>
    <property type="project" value="TreeGrafter"/>
</dbReference>
<evidence type="ECO:0000256" key="1">
    <source>
        <dbReference type="ARBA" id="ARBA00009759"/>
    </source>
</evidence>